<comment type="caution">
    <text evidence="1">The sequence shown here is derived from an EMBL/GenBank/DDBJ whole genome shotgun (WGS) entry which is preliminary data.</text>
</comment>
<organism evidence="1 2">
    <name type="scientific">Macroventuria anomochaeta</name>
    <dbReference type="NCBI Taxonomy" id="301207"/>
    <lineage>
        <taxon>Eukaryota</taxon>
        <taxon>Fungi</taxon>
        <taxon>Dikarya</taxon>
        <taxon>Ascomycota</taxon>
        <taxon>Pezizomycotina</taxon>
        <taxon>Dothideomycetes</taxon>
        <taxon>Pleosporomycetidae</taxon>
        <taxon>Pleosporales</taxon>
        <taxon>Pleosporineae</taxon>
        <taxon>Didymellaceae</taxon>
        <taxon>Macroventuria</taxon>
    </lineage>
</organism>
<protein>
    <submittedName>
        <fullName evidence="1">Uncharacterized protein</fullName>
    </submittedName>
</protein>
<name>A0ACB6S0Y7_9PLEO</name>
<evidence type="ECO:0000313" key="2">
    <source>
        <dbReference type="Proteomes" id="UP000799754"/>
    </source>
</evidence>
<keyword evidence="2" id="KW-1185">Reference proteome</keyword>
<reference evidence="1" key="1">
    <citation type="journal article" date="2020" name="Stud. Mycol.">
        <title>101 Dothideomycetes genomes: a test case for predicting lifestyles and emergence of pathogens.</title>
        <authorList>
            <person name="Haridas S."/>
            <person name="Albert R."/>
            <person name="Binder M."/>
            <person name="Bloem J."/>
            <person name="Labutti K."/>
            <person name="Salamov A."/>
            <person name="Andreopoulos B."/>
            <person name="Baker S."/>
            <person name="Barry K."/>
            <person name="Bills G."/>
            <person name="Bluhm B."/>
            <person name="Cannon C."/>
            <person name="Castanera R."/>
            <person name="Culley D."/>
            <person name="Daum C."/>
            <person name="Ezra D."/>
            <person name="Gonzalez J."/>
            <person name="Henrissat B."/>
            <person name="Kuo A."/>
            <person name="Liang C."/>
            <person name="Lipzen A."/>
            <person name="Lutzoni F."/>
            <person name="Magnuson J."/>
            <person name="Mondo S."/>
            <person name="Nolan M."/>
            <person name="Ohm R."/>
            <person name="Pangilinan J."/>
            <person name="Park H.-J."/>
            <person name="Ramirez L."/>
            <person name="Alfaro M."/>
            <person name="Sun H."/>
            <person name="Tritt A."/>
            <person name="Yoshinaga Y."/>
            <person name="Zwiers L.-H."/>
            <person name="Turgeon B."/>
            <person name="Goodwin S."/>
            <person name="Spatafora J."/>
            <person name="Crous P."/>
            <person name="Grigoriev I."/>
        </authorList>
    </citation>
    <scope>NUCLEOTIDE SEQUENCE</scope>
    <source>
        <strain evidence="1">CBS 525.71</strain>
    </source>
</reference>
<sequence length="563" mass="62530">MDERMQTLKQKNEERLIEANQVLAYLERRSENIHQQPTVGAEPNRLANSADENAQVPIVYAFRTPDEESKVYDDESDDTDVDSIVGNSSGSSVSSLVSRAHRARLSRNKIEGRHGRRTGTGLVERVVDESVNRVYSGSESVIGGGGLSHNLPERTEHGNDGGPNDEPVNHTPEARTEHDMVGEVIALRRDLSILKRQIVRKNKSWLGQTLCSTYARWKTQLREVPRPGTQRLEWTCECGDEMFADLPVENGAQYQQMLEFLTRPAPKTQPTSQNRTTPSQLEGGTAQLNYTSLQLSQSSIGQSNAPASTVGSGNTYVGSGNSQAPTAQQNGLYVRNKYLELCVDVGKYETKLAEIQVASSESNGAAICTDAHLFRQIYHRYFALRKHTWRRFLYRPAGIKFVHFGVQAGYRVSFFSSDPLPSEEIIASKQYEYNLQPPVPPPMDSRTFLHYFYKHNAHSQSTSAKYVSRLPKKLGDSLTRSLGVDELLEGWGIHIIEGPNKVAICWALMVVLVASFGVSIGYDLITQSGDSGFAIGQWMVAALTVGLSALYFSLEDDVSSNFD</sequence>
<proteinExistence type="predicted"/>
<evidence type="ECO:0000313" key="1">
    <source>
        <dbReference type="EMBL" id="KAF2626859.1"/>
    </source>
</evidence>
<dbReference type="EMBL" id="MU006719">
    <property type="protein sequence ID" value="KAF2626859.1"/>
    <property type="molecule type" value="Genomic_DNA"/>
</dbReference>
<dbReference type="Proteomes" id="UP000799754">
    <property type="component" value="Unassembled WGS sequence"/>
</dbReference>
<gene>
    <name evidence="1" type="ORF">BU25DRAFT_73993</name>
</gene>
<accession>A0ACB6S0Y7</accession>